<dbReference type="InterPro" id="IPR050659">
    <property type="entry name" value="Peptidase_M24B"/>
</dbReference>
<dbReference type="PANTHER" id="PTHR46112">
    <property type="entry name" value="AMINOPEPTIDASE"/>
    <property type="match status" value="1"/>
</dbReference>
<dbReference type="PANTHER" id="PTHR46112:SF2">
    <property type="entry name" value="XAA-PRO AMINOPEPTIDASE P-RELATED"/>
    <property type="match status" value="1"/>
</dbReference>
<keyword evidence="4" id="KW-1185">Reference proteome</keyword>
<dbReference type="InterPro" id="IPR000994">
    <property type="entry name" value="Pept_M24"/>
</dbReference>
<dbReference type="EMBL" id="JANCLU010000032">
    <property type="protein sequence ID" value="MCP8940999.1"/>
    <property type="molecule type" value="Genomic_DNA"/>
</dbReference>
<reference evidence="3 4" key="1">
    <citation type="submission" date="2022-07" db="EMBL/GenBank/DDBJ databases">
        <authorList>
            <person name="Li W.-J."/>
            <person name="Deng Q.-Q."/>
        </authorList>
    </citation>
    <scope>NUCLEOTIDE SEQUENCE [LARGE SCALE GENOMIC DNA]</scope>
    <source>
        <strain evidence="3 4">SYSU M60028</strain>
    </source>
</reference>
<evidence type="ECO:0000259" key="2">
    <source>
        <dbReference type="Pfam" id="PF01321"/>
    </source>
</evidence>
<comment type="caution">
    <text evidence="3">The sequence shown here is derived from an EMBL/GenBank/DDBJ whole genome shotgun (WGS) entry which is preliminary data.</text>
</comment>
<feature type="domain" description="Peptidase M24" evidence="1">
    <location>
        <begin position="156"/>
        <end position="362"/>
    </location>
</feature>
<proteinExistence type="predicted"/>
<dbReference type="InterPro" id="IPR000587">
    <property type="entry name" value="Creatinase_N"/>
</dbReference>
<dbReference type="SUPFAM" id="SSF53092">
    <property type="entry name" value="Creatinase/prolidase N-terminal domain"/>
    <property type="match status" value="1"/>
</dbReference>
<dbReference type="Proteomes" id="UP001205890">
    <property type="component" value="Unassembled WGS sequence"/>
</dbReference>
<dbReference type="Pfam" id="PF01321">
    <property type="entry name" value="Creatinase_N"/>
    <property type="match status" value="1"/>
</dbReference>
<evidence type="ECO:0000259" key="1">
    <source>
        <dbReference type="Pfam" id="PF00557"/>
    </source>
</evidence>
<dbReference type="Gene3D" id="3.90.230.10">
    <property type="entry name" value="Creatinase/methionine aminopeptidase superfamily"/>
    <property type="match status" value="1"/>
</dbReference>
<organism evidence="3 4">
    <name type="scientific">Alsobacter ponti</name>
    <dbReference type="NCBI Taxonomy" id="2962936"/>
    <lineage>
        <taxon>Bacteria</taxon>
        <taxon>Pseudomonadati</taxon>
        <taxon>Pseudomonadota</taxon>
        <taxon>Alphaproteobacteria</taxon>
        <taxon>Hyphomicrobiales</taxon>
        <taxon>Alsobacteraceae</taxon>
        <taxon>Alsobacter</taxon>
    </lineage>
</organism>
<dbReference type="Pfam" id="PF00557">
    <property type="entry name" value="Peptidase_M24"/>
    <property type="match status" value="1"/>
</dbReference>
<dbReference type="RefSeq" id="WP_254746372.1">
    <property type="nucleotide sequence ID" value="NZ_JANCLU010000032.1"/>
</dbReference>
<protein>
    <submittedName>
        <fullName evidence="3">Xaa-Pro peptidase family protein</fullName>
    </submittedName>
</protein>
<dbReference type="SUPFAM" id="SSF55920">
    <property type="entry name" value="Creatinase/aminopeptidase"/>
    <property type="match status" value="1"/>
</dbReference>
<feature type="domain" description="Creatinase N-terminal" evidence="2">
    <location>
        <begin position="12"/>
        <end position="148"/>
    </location>
</feature>
<evidence type="ECO:0000313" key="4">
    <source>
        <dbReference type="Proteomes" id="UP001205890"/>
    </source>
</evidence>
<name>A0ABT1LHR8_9HYPH</name>
<dbReference type="InterPro" id="IPR029149">
    <property type="entry name" value="Creatin/AminoP/Spt16_N"/>
</dbReference>
<evidence type="ECO:0000313" key="3">
    <source>
        <dbReference type="EMBL" id="MCP8940999.1"/>
    </source>
</evidence>
<accession>A0ABT1LHR8</accession>
<gene>
    <name evidence="3" type="ORF">NK718_20945</name>
</gene>
<sequence length="381" mass="40770">MPAFSAEEYERRVENVRAALRERGCDAAVITQPENICYLSGFWTPGYHVFQALVVPARKPPFLVVRNIEVDNVAEKSWIARHHAIDNLDRALDIFAEAMKAEGVDSGTIVMEVDGARQAITRLDLLSELLPNVTWAPDANLVDPFRACKSDGEIAYIRAAVAMAEAALLAGARSLRDARTDSDVAAAVHGELARAGSEFTGSPPYIVAGAASARTHALHARRPIGDRDHVWMEVSASVERYHGAVSRIAGRDLTGEARRHFAASAAAVQAMLAAMRPGVTAGEVDAAGRAAVDRLGLSHLWRNRAAYSLGLSFPPGLGEGHIIDLKPNDPRVLRPGMVFHLIPILKVPGLGAVGCTETVRVTPDGAERLGALPLDALDAEA</sequence>
<dbReference type="InterPro" id="IPR036005">
    <property type="entry name" value="Creatinase/aminopeptidase-like"/>
</dbReference>
<dbReference type="CDD" id="cd01066">
    <property type="entry name" value="APP_MetAP"/>
    <property type="match status" value="1"/>
</dbReference>
<dbReference type="Gene3D" id="3.40.350.10">
    <property type="entry name" value="Creatinase/prolidase N-terminal domain"/>
    <property type="match status" value="1"/>
</dbReference>